<protein>
    <submittedName>
        <fullName evidence="1">Uncharacterized protein</fullName>
    </submittedName>
</protein>
<evidence type="ECO:0000313" key="1">
    <source>
        <dbReference type="EMBL" id="ACN36298.1"/>
    </source>
</evidence>
<proteinExistence type="evidence at transcript level"/>
<dbReference type="EMBL" id="BT069401">
    <property type="protein sequence ID" value="ACN36298.1"/>
    <property type="molecule type" value="mRNA"/>
</dbReference>
<organism evidence="1">
    <name type="scientific">Zea mays</name>
    <name type="common">Maize</name>
    <dbReference type="NCBI Taxonomy" id="4577"/>
    <lineage>
        <taxon>Eukaryota</taxon>
        <taxon>Viridiplantae</taxon>
        <taxon>Streptophyta</taxon>
        <taxon>Embryophyta</taxon>
        <taxon>Tracheophyta</taxon>
        <taxon>Spermatophyta</taxon>
        <taxon>Magnoliopsida</taxon>
        <taxon>Liliopsida</taxon>
        <taxon>Poales</taxon>
        <taxon>Poaceae</taxon>
        <taxon>PACMAD clade</taxon>
        <taxon>Panicoideae</taxon>
        <taxon>Andropogonodae</taxon>
        <taxon>Andropogoneae</taxon>
        <taxon>Tripsacinae</taxon>
        <taxon>Zea</taxon>
    </lineage>
</organism>
<dbReference type="AlphaFoldDB" id="C0PM82"/>
<reference evidence="1" key="1">
    <citation type="journal article" date="2009" name="PLoS Genet.">
        <title>Sequencing, mapping, and analysis of 27,455 maize full-length cDNAs.</title>
        <authorList>
            <person name="Soderlund C."/>
            <person name="Descour A."/>
            <person name="Kudrna D."/>
            <person name="Bomhoff M."/>
            <person name="Boyd L."/>
            <person name="Currie J."/>
            <person name="Angelova A."/>
            <person name="Collura K."/>
            <person name="Wissotski M."/>
            <person name="Ashley E."/>
            <person name="Morrow D."/>
            <person name="Fernandes J."/>
            <person name="Walbot V."/>
            <person name="Yu Y."/>
        </authorList>
    </citation>
    <scope>NUCLEOTIDE SEQUENCE</scope>
    <source>
        <strain evidence="1">B73</strain>
    </source>
</reference>
<accession>C0PM82</accession>
<sequence>MTVILSLLPRSAASVANLFEHIPGSLTVSLIIDSTSWLLTTSHRPSLAITRNSSSADKAVSITSGCAVTAGLRSSSPIDLVT</sequence>
<reference evidence="1" key="2">
    <citation type="submission" date="2012-06" db="EMBL/GenBank/DDBJ databases">
        <authorList>
            <person name="Yu Y."/>
            <person name="Currie J."/>
            <person name="Lomeli R."/>
            <person name="Angelova A."/>
            <person name="Collura K."/>
            <person name="Wissotski M."/>
            <person name="Campos D."/>
            <person name="Kudrna D."/>
            <person name="Golser W."/>
            <person name="Ashely E."/>
            <person name="Descour A."/>
            <person name="Fernandes J."/>
            <person name="Soderlund C."/>
            <person name="Walbot V."/>
        </authorList>
    </citation>
    <scope>NUCLEOTIDE SEQUENCE</scope>
    <source>
        <strain evidence="1">B73</strain>
    </source>
</reference>
<name>C0PM82_MAIZE</name>